<keyword evidence="1" id="KW-0175">Coiled coil</keyword>
<feature type="coiled-coil region" evidence="1">
    <location>
        <begin position="45"/>
        <end position="72"/>
    </location>
</feature>
<evidence type="ECO:0000313" key="3">
    <source>
        <dbReference type="Proteomes" id="UP000681315"/>
    </source>
</evidence>
<protein>
    <submittedName>
        <fullName evidence="2">Uncharacterized protein</fullName>
    </submittedName>
</protein>
<keyword evidence="3" id="KW-1185">Reference proteome</keyword>
<comment type="caution">
    <text evidence="2">The sequence shown here is derived from an EMBL/GenBank/DDBJ whole genome shotgun (WGS) entry which is preliminary data.</text>
</comment>
<dbReference type="Proteomes" id="UP000681315">
    <property type="component" value="Unassembled WGS sequence"/>
</dbReference>
<sequence>MERLKSSIDKNTLFEYNFTMQTSFQNYMTVLSAHFTAAKSIRRDHQTFESELVVYNENYESYKEEQDQLKTEFPIAKMERIH</sequence>
<dbReference type="EMBL" id="JAGEVG010000009">
    <property type="protein sequence ID" value="MBO3098413.1"/>
    <property type="molecule type" value="Genomic_DNA"/>
</dbReference>
<name>A0ABS3SRT3_9FLAO</name>
<reference evidence="2 3" key="1">
    <citation type="submission" date="2021-03" db="EMBL/GenBank/DDBJ databases">
        <title>Gelidibacter sp. nov., isolated from costal sediment.</title>
        <authorList>
            <person name="Lun K.-Y."/>
        </authorList>
    </citation>
    <scope>NUCLEOTIDE SEQUENCE [LARGE SCALE GENOMIC DNA]</scope>
    <source>
        <strain evidence="2 3">DF109</strain>
    </source>
</reference>
<dbReference type="RefSeq" id="WP_208233556.1">
    <property type="nucleotide sequence ID" value="NZ_JAGEVG010000009.1"/>
</dbReference>
<accession>A0ABS3SRT3</accession>
<proteinExistence type="predicted"/>
<organism evidence="2 3">
    <name type="scientific">Gelidibacter pelagius</name>
    <dbReference type="NCBI Taxonomy" id="2819985"/>
    <lineage>
        <taxon>Bacteria</taxon>
        <taxon>Pseudomonadati</taxon>
        <taxon>Bacteroidota</taxon>
        <taxon>Flavobacteriia</taxon>
        <taxon>Flavobacteriales</taxon>
        <taxon>Flavobacteriaceae</taxon>
        <taxon>Gelidibacter</taxon>
    </lineage>
</organism>
<evidence type="ECO:0000256" key="1">
    <source>
        <dbReference type="SAM" id="Coils"/>
    </source>
</evidence>
<evidence type="ECO:0000313" key="2">
    <source>
        <dbReference type="EMBL" id="MBO3098413.1"/>
    </source>
</evidence>
<gene>
    <name evidence="2" type="ORF">J4051_09050</name>
</gene>